<evidence type="ECO:0000259" key="12">
    <source>
        <dbReference type="Pfam" id="PF07687"/>
    </source>
</evidence>
<evidence type="ECO:0000313" key="14">
    <source>
        <dbReference type="Proteomes" id="UP000051957"/>
    </source>
</evidence>
<comment type="caution">
    <text evidence="13">The sequence shown here is derived from an EMBL/GenBank/DDBJ whole genome shotgun (WGS) entry which is preliminary data.</text>
</comment>
<dbReference type="PROSITE" id="PS00759">
    <property type="entry name" value="ARGE_DAPE_CPG2_2"/>
    <property type="match status" value="1"/>
</dbReference>
<feature type="active site" description="Proton acceptor" evidence="10">
    <location>
        <position position="186"/>
    </location>
</feature>
<dbReference type="AlphaFoldDB" id="A0A0R1YV92"/>
<dbReference type="InterPro" id="IPR011650">
    <property type="entry name" value="Peptidase_M20_dimer"/>
</dbReference>
<gene>
    <name evidence="13" type="ORF">FC51_GL002104</name>
</gene>
<dbReference type="EMBL" id="AZGK01000006">
    <property type="protein sequence ID" value="KRM46526.1"/>
    <property type="molecule type" value="Genomic_DNA"/>
</dbReference>
<dbReference type="PANTHER" id="PTHR42994:SF2">
    <property type="entry name" value="PEPTIDASE"/>
    <property type="match status" value="1"/>
</dbReference>
<dbReference type="Gene3D" id="3.40.630.10">
    <property type="entry name" value="Zn peptidases"/>
    <property type="match status" value="1"/>
</dbReference>
<sequence>MDKLSKTSDFDSKLIETLFIKYAKVNTRSDANSHTVPTTVGQVKLAKTILSDLQNIGIEDAEYEPENSYVLGTLPSNSDKDLSPIGFIAHMDTADFNAENVKPQIHQDYDGRDIVLNKKEHIILSPKEFPLLKNYVGQRVITTDGTTLLGADDKAGVAAIFGALNYFLEHPEVEHGEVKVAFGPDEEIGRGAKRFPAEKFGTEFAYTLDNGQPGQIEAETFNASEAQIDIKGTAVHPGNAFGLMVNAVTLANEIISALPKDEVAEKSSGHQGFILVTDMNATIAKAHINLIIREFDTRKYHANLALLQRIVDDINSRFDSPRIVLQINEQYRNIGDTIRKYPYIVNLVLDVYRRLNIKPNITPFRGGTDGNAITAKGIPTPNLFNGGDNFHGPYEYVSTEAMTLAAQVVTEIVKEHVRQFRKRDEKPIKLH</sequence>
<comment type="catalytic activity">
    <reaction evidence="1">
        <text>Release of the N-terminal residue from a tripeptide.</text>
        <dbReference type="EC" id="3.4.11.4"/>
    </reaction>
</comment>
<evidence type="ECO:0000256" key="8">
    <source>
        <dbReference type="ARBA" id="ARBA00023049"/>
    </source>
</evidence>
<keyword evidence="8" id="KW-0482">Metalloprotease</keyword>
<dbReference type="PIRSF" id="PIRSF037215">
    <property type="entry name" value="Peptidase_M20B"/>
    <property type="match status" value="1"/>
</dbReference>
<keyword evidence="5 11" id="KW-0479">Metal-binding</keyword>
<evidence type="ECO:0000256" key="5">
    <source>
        <dbReference type="ARBA" id="ARBA00022723"/>
    </source>
</evidence>
<dbReference type="GO" id="GO:0045148">
    <property type="term" value="F:tripeptide aminopeptidase activity"/>
    <property type="evidence" value="ECO:0007669"/>
    <property type="project" value="UniProtKB-UniRule"/>
</dbReference>
<comment type="similarity">
    <text evidence="2">Belongs to the peptidase M20B family.</text>
</comment>
<evidence type="ECO:0000256" key="11">
    <source>
        <dbReference type="PIRSR" id="PIRSR037215-2"/>
    </source>
</evidence>
<evidence type="ECO:0000256" key="7">
    <source>
        <dbReference type="ARBA" id="ARBA00022833"/>
    </source>
</evidence>
<dbReference type="InterPro" id="IPR010161">
    <property type="entry name" value="Peptidase_M20B"/>
</dbReference>
<feature type="active site" evidence="10">
    <location>
        <position position="92"/>
    </location>
</feature>
<comment type="cofactor">
    <cofactor evidence="11">
        <name>Zn(2+)</name>
        <dbReference type="ChEBI" id="CHEBI:29105"/>
    </cofactor>
    <text evidence="11">Binds 2 Zn(2+) ions per subunit.</text>
</comment>
<dbReference type="Gene3D" id="3.30.70.360">
    <property type="match status" value="1"/>
</dbReference>
<dbReference type="SUPFAM" id="SSF55031">
    <property type="entry name" value="Bacterial exopeptidase dimerisation domain"/>
    <property type="match status" value="1"/>
</dbReference>
<protein>
    <recommendedName>
        <fullName evidence="9">Peptidase T</fullName>
        <ecNumber evidence="9">3.4.11.4</ecNumber>
    </recommendedName>
</protein>
<keyword evidence="7 11" id="KW-0862">Zinc</keyword>
<dbReference type="SUPFAM" id="SSF53187">
    <property type="entry name" value="Zn-dependent exopeptidases"/>
    <property type="match status" value="1"/>
</dbReference>
<dbReference type="InterPro" id="IPR001261">
    <property type="entry name" value="ArgE/DapE_CS"/>
</dbReference>
<dbReference type="Pfam" id="PF07687">
    <property type="entry name" value="M20_dimer"/>
    <property type="match status" value="1"/>
</dbReference>
<dbReference type="Pfam" id="PF01546">
    <property type="entry name" value="Peptidase_M20"/>
    <property type="match status" value="1"/>
</dbReference>
<keyword evidence="3" id="KW-0031">Aminopeptidase</keyword>
<evidence type="ECO:0000256" key="6">
    <source>
        <dbReference type="ARBA" id="ARBA00022801"/>
    </source>
</evidence>
<organism evidence="13 14">
    <name type="scientific">Lentilactobacillus parabuchneri DSM 5707 = NBRC 107865</name>
    <dbReference type="NCBI Taxonomy" id="1423784"/>
    <lineage>
        <taxon>Bacteria</taxon>
        <taxon>Bacillati</taxon>
        <taxon>Bacillota</taxon>
        <taxon>Bacilli</taxon>
        <taxon>Lactobacillales</taxon>
        <taxon>Lactobacillaceae</taxon>
        <taxon>Lentilactobacillus</taxon>
    </lineage>
</organism>
<evidence type="ECO:0000313" key="13">
    <source>
        <dbReference type="EMBL" id="KRM46526.1"/>
    </source>
</evidence>
<dbReference type="InterPro" id="IPR036264">
    <property type="entry name" value="Bact_exopeptidase_dim_dom"/>
</dbReference>
<dbReference type="EC" id="3.4.11.4" evidence="9"/>
<dbReference type="InterPro" id="IPR002933">
    <property type="entry name" value="Peptidase_M20"/>
</dbReference>
<evidence type="ECO:0000256" key="10">
    <source>
        <dbReference type="PIRSR" id="PIRSR037215-1"/>
    </source>
</evidence>
<name>A0A0R1YV92_9LACO</name>
<dbReference type="NCBIfam" id="NF003976">
    <property type="entry name" value="PRK05469.1"/>
    <property type="match status" value="1"/>
</dbReference>
<reference evidence="13 14" key="1">
    <citation type="journal article" date="2015" name="Genome Announc.">
        <title>Expanding the biotechnology potential of lactobacilli through comparative genomics of 213 strains and associated genera.</title>
        <authorList>
            <person name="Sun Z."/>
            <person name="Harris H.M."/>
            <person name="McCann A."/>
            <person name="Guo C."/>
            <person name="Argimon S."/>
            <person name="Zhang W."/>
            <person name="Yang X."/>
            <person name="Jeffery I.B."/>
            <person name="Cooney J.C."/>
            <person name="Kagawa T.F."/>
            <person name="Liu W."/>
            <person name="Song Y."/>
            <person name="Salvetti E."/>
            <person name="Wrobel A."/>
            <person name="Rasinkangas P."/>
            <person name="Parkhill J."/>
            <person name="Rea M.C."/>
            <person name="O'Sullivan O."/>
            <person name="Ritari J."/>
            <person name="Douillard F.P."/>
            <person name="Paul Ross R."/>
            <person name="Yang R."/>
            <person name="Briner A.E."/>
            <person name="Felis G.E."/>
            <person name="de Vos W.M."/>
            <person name="Barrangou R."/>
            <person name="Klaenhammer T.R."/>
            <person name="Caufield P.W."/>
            <person name="Cui Y."/>
            <person name="Zhang H."/>
            <person name="O'Toole P.W."/>
        </authorList>
    </citation>
    <scope>NUCLEOTIDE SEQUENCE [LARGE SCALE GENOMIC DNA]</scope>
    <source>
        <strain evidence="13 14">DSM 5707</strain>
    </source>
</reference>
<keyword evidence="4" id="KW-0645">Protease</keyword>
<feature type="binding site" evidence="11">
    <location>
        <position position="152"/>
    </location>
    <ligand>
        <name>Zn(2+)</name>
        <dbReference type="ChEBI" id="CHEBI:29105"/>
        <label>2</label>
    </ligand>
</feature>
<feature type="binding site" evidence="11">
    <location>
        <position position="187"/>
    </location>
    <ligand>
        <name>Zn(2+)</name>
        <dbReference type="ChEBI" id="CHEBI:29105"/>
        <label>2</label>
    </ligand>
</feature>
<evidence type="ECO:0000256" key="4">
    <source>
        <dbReference type="ARBA" id="ARBA00022670"/>
    </source>
</evidence>
<evidence type="ECO:0000256" key="2">
    <source>
        <dbReference type="ARBA" id="ARBA00009692"/>
    </source>
</evidence>
<dbReference type="NCBIfam" id="TIGR01882">
    <property type="entry name" value="peptidase-T"/>
    <property type="match status" value="1"/>
</dbReference>
<dbReference type="PROSITE" id="PS00758">
    <property type="entry name" value="ARGE_DAPE_CPG2_1"/>
    <property type="match status" value="1"/>
</dbReference>
<proteinExistence type="inferred from homology"/>
<dbReference type="NCBIfam" id="NF009920">
    <property type="entry name" value="PRK13381.1"/>
    <property type="match status" value="1"/>
</dbReference>
<dbReference type="PATRIC" id="fig|1423784.4.peg.2146"/>
<feature type="binding site" evidence="11">
    <location>
        <position position="152"/>
    </location>
    <ligand>
        <name>Zn(2+)</name>
        <dbReference type="ChEBI" id="CHEBI:29105"/>
        <label>1</label>
    </ligand>
</feature>
<dbReference type="CDD" id="cd03892">
    <property type="entry name" value="M20_peptT"/>
    <property type="match status" value="1"/>
</dbReference>
<dbReference type="GO" id="GO:0006518">
    <property type="term" value="P:peptide metabolic process"/>
    <property type="evidence" value="ECO:0007669"/>
    <property type="project" value="InterPro"/>
</dbReference>
<evidence type="ECO:0000256" key="9">
    <source>
        <dbReference type="NCBIfam" id="TIGR01882"/>
    </source>
</evidence>
<accession>A0A0R1YV92</accession>
<feature type="binding site" evidence="11">
    <location>
        <position position="90"/>
    </location>
    <ligand>
        <name>Zn(2+)</name>
        <dbReference type="ChEBI" id="CHEBI:29105"/>
        <label>1</label>
    </ligand>
</feature>
<feature type="domain" description="Peptidase M20 dimerisation" evidence="12">
    <location>
        <begin position="219"/>
        <end position="314"/>
    </location>
</feature>
<dbReference type="GO" id="GO:0008237">
    <property type="term" value="F:metallopeptidase activity"/>
    <property type="evidence" value="ECO:0007669"/>
    <property type="project" value="UniProtKB-KW"/>
</dbReference>
<dbReference type="PANTHER" id="PTHR42994">
    <property type="entry name" value="PEPTIDASE T"/>
    <property type="match status" value="1"/>
</dbReference>
<dbReference type="GO" id="GO:0008270">
    <property type="term" value="F:zinc ion binding"/>
    <property type="evidence" value="ECO:0007669"/>
    <property type="project" value="InterPro"/>
</dbReference>
<dbReference type="Proteomes" id="UP000051957">
    <property type="component" value="Unassembled WGS sequence"/>
</dbReference>
<keyword evidence="6" id="KW-0378">Hydrolase</keyword>
<evidence type="ECO:0000256" key="3">
    <source>
        <dbReference type="ARBA" id="ARBA00022438"/>
    </source>
</evidence>
<dbReference type="GO" id="GO:0006508">
    <property type="term" value="P:proteolysis"/>
    <property type="evidence" value="ECO:0007669"/>
    <property type="project" value="UniProtKB-UniRule"/>
</dbReference>
<evidence type="ECO:0000256" key="1">
    <source>
        <dbReference type="ARBA" id="ARBA00000870"/>
    </source>
</evidence>
<feature type="binding site" evidence="11">
    <location>
        <position position="391"/>
    </location>
    <ligand>
        <name>Zn(2+)</name>
        <dbReference type="ChEBI" id="CHEBI:29105"/>
        <label>2</label>
    </ligand>
</feature>
<feature type="binding site" evidence="11">
    <location>
        <position position="209"/>
    </location>
    <ligand>
        <name>Zn(2+)</name>
        <dbReference type="ChEBI" id="CHEBI:29105"/>
        <label>1</label>
    </ligand>
</feature>